<reference evidence="3 4" key="1">
    <citation type="submission" date="2014-01" db="EMBL/GenBank/DDBJ databases">
        <authorList>
            <consortium name="DOE Joint Genome Institute"/>
            <person name="Anderson I."/>
            <person name="Huntemann M."/>
            <person name="Han J."/>
            <person name="Chen A."/>
            <person name="Kyrpides N."/>
            <person name="Mavromatis K."/>
            <person name="Markowitz V."/>
            <person name="Palaniappan K."/>
            <person name="Ivanova N."/>
            <person name="Schaumberg A."/>
            <person name="Pati A."/>
            <person name="Liolios K."/>
            <person name="Nordberg H.P."/>
            <person name="Cantor M.N."/>
            <person name="Hua S.X."/>
            <person name="Woyke T."/>
        </authorList>
    </citation>
    <scope>NUCLEOTIDE SEQUENCE [LARGE SCALE GENOMIC DNA]</scope>
    <source>
        <strain evidence="3 4">XH-48</strain>
        <plasmid evidence="4">3</plasmid>
    </source>
</reference>
<keyword evidence="3" id="KW-0614">Plasmid</keyword>
<organism evidence="3 4">
    <name type="scientific">Halostagnicola larsenii XH-48</name>
    <dbReference type="NCBI Taxonomy" id="797299"/>
    <lineage>
        <taxon>Archaea</taxon>
        <taxon>Methanobacteriati</taxon>
        <taxon>Methanobacteriota</taxon>
        <taxon>Stenosarchaea group</taxon>
        <taxon>Halobacteria</taxon>
        <taxon>Halobacteriales</taxon>
        <taxon>Natrialbaceae</taxon>
        <taxon>Halostagnicola</taxon>
    </lineage>
</organism>
<keyword evidence="4" id="KW-1185">Reference proteome</keyword>
<dbReference type="RefSeq" id="WP_084569148.1">
    <property type="nucleotide sequence ID" value="NZ_CP007059.1"/>
</dbReference>
<dbReference type="KEGG" id="hlr:HALLA_20740"/>
<dbReference type="GeneID" id="25147664"/>
<dbReference type="Proteomes" id="UP000019024">
    <property type="component" value="Plasmid unnamed4"/>
</dbReference>
<proteinExistence type="predicted"/>
<sequence>MSEARSLTVIGESVERGRHGAGVSVAGDGVTTGVSRSGPRGSHWTSDIDTRMARLEQPVRDLIGPVDDSLAEADEITIVPDVHYPFHPSTGMVTDPAVIGAVTTYLGGETSSNLVVAGSSDDSIDFDRTAAYLGYTAIEERFDCRLHDLSTERDSRITVSLPDRSETIELSVPDSLLENPVVVVPTLRPVEAGPVAGVMRTLGCHVESGVEGREISAALRARAAVNAIDPDLSILDATTAFAGEPFAAETLFTGEAIALDTIGTTLLGRDVNDDEALSAELGPGTSSVRVSGCDFDSLRNRVPSGGLPPRTSTHPAVSVAYGLYAMVSGDAVPPQLEVDR</sequence>
<dbReference type="Pfam" id="PF04015">
    <property type="entry name" value="DUF362"/>
    <property type="match status" value="1"/>
</dbReference>
<dbReference type="eggNOG" id="arCOG02447">
    <property type="taxonomic scope" value="Archaea"/>
</dbReference>
<gene>
    <name evidence="3" type="ORF">HALLA_20740</name>
</gene>
<feature type="domain" description="DUF362" evidence="2">
    <location>
        <begin position="77"/>
        <end position="263"/>
    </location>
</feature>
<dbReference type="OrthoDB" id="346231at2157"/>
<name>W0JZF9_9EURY</name>
<evidence type="ECO:0000259" key="2">
    <source>
        <dbReference type="Pfam" id="PF04015"/>
    </source>
</evidence>
<protein>
    <recommendedName>
        <fullName evidence="2">DUF362 domain-containing protein</fullName>
    </recommendedName>
</protein>
<evidence type="ECO:0000313" key="3">
    <source>
        <dbReference type="EMBL" id="AHG02333.1"/>
    </source>
</evidence>
<dbReference type="EMBL" id="CP007059">
    <property type="protein sequence ID" value="AHG02333.1"/>
    <property type="molecule type" value="Genomic_DNA"/>
</dbReference>
<accession>W0JZF9</accession>
<feature type="region of interest" description="Disordered" evidence="1">
    <location>
        <begin position="20"/>
        <end position="45"/>
    </location>
</feature>
<evidence type="ECO:0000256" key="1">
    <source>
        <dbReference type="SAM" id="MobiDB-lite"/>
    </source>
</evidence>
<geneLocation type="plasmid" evidence="4">
    <name>3</name>
</geneLocation>
<evidence type="ECO:0000313" key="4">
    <source>
        <dbReference type="Proteomes" id="UP000019024"/>
    </source>
</evidence>
<dbReference type="InterPro" id="IPR007160">
    <property type="entry name" value="DUF362"/>
</dbReference>
<dbReference type="AlphaFoldDB" id="W0JZF9"/>
<dbReference type="HOGENOM" id="CLU_907980_0_0_2"/>